<dbReference type="GO" id="GO:1990904">
    <property type="term" value="C:ribonucleoprotein complex"/>
    <property type="evidence" value="ECO:0007669"/>
    <property type="project" value="UniProtKB-KW"/>
</dbReference>
<evidence type="ECO:0000256" key="2">
    <source>
        <dbReference type="ARBA" id="ARBA00022980"/>
    </source>
</evidence>
<protein>
    <recommendedName>
        <fullName evidence="4 5">Small ribosomal subunit protein uS8</fullName>
    </recommendedName>
</protein>
<evidence type="ECO:0000313" key="7">
    <source>
        <dbReference type="EMBL" id="KKU80809.1"/>
    </source>
</evidence>
<organism evidence="7 8">
    <name type="scientific">Candidatus Gottesmanbacteria bacterium GW2011_GWA1_47_8</name>
    <dbReference type="NCBI Taxonomy" id="1618438"/>
    <lineage>
        <taxon>Bacteria</taxon>
        <taxon>Candidatus Gottesmaniibacteriota</taxon>
    </lineage>
</organism>
<dbReference type="PANTHER" id="PTHR11758">
    <property type="entry name" value="40S RIBOSOMAL PROTEIN S15A"/>
    <property type="match status" value="1"/>
</dbReference>
<accession>A0A0G1TGA6</accession>
<dbReference type="SUPFAM" id="SSF56047">
    <property type="entry name" value="Ribosomal protein S8"/>
    <property type="match status" value="1"/>
</dbReference>
<comment type="function">
    <text evidence="5">One of the primary rRNA binding proteins, it binds directly to 16S rRNA central domain where it helps coordinate assembly of the platform of the 30S subunit.</text>
</comment>
<dbReference type="GO" id="GO:0003735">
    <property type="term" value="F:structural constituent of ribosome"/>
    <property type="evidence" value="ECO:0007669"/>
    <property type="project" value="InterPro"/>
</dbReference>
<dbReference type="HAMAP" id="MF_01302_B">
    <property type="entry name" value="Ribosomal_uS8_B"/>
    <property type="match status" value="1"/>
</dbReference>
<dbReference type="Proteomes" id="UP000034212">
    <property type="component" value="Unassembled WGS sequence"/>
</dbReference>
<dbReference type="EMBL" id="LCOQ01000009">
    <property type="protein sequence ID" value="KKU80809.1"/>
    <property type="molecule type" value="Genomic_DNA"/>
</dbReference>
<dbReference type="Gene3D" id="3.30.1490.10">
    <property type="match status" value="1"/>
</dbReference>
<dbReference type="GO" id="GO:0019843">
    <property type="term" value="F:rRNA binding"/>
    <property type="evidence" value="ECO:0007669"/>
    <property type="project" value="UniProtKB-UniRule"/>
</dbReference>
<gene>
    <name evidence="5" type="primary">rpsH</name>
    <name evidence="7" type="ORF">UY08_C0009G0020</name>
</gene>
<dbReference type="GO" id="GO:0005840">
    <property type="term" value="C:ribosome"/>
    <property type="evidence" value="ECO:0007669"/>
    <property type="project" value="UniProtKB-KW"/>
</dbReference>
<proteinExistence type="inferred from homology"/>
<dbReference type="InterPro" id="IPR047863">
    <property type="entry name" value="Ribosomal_uS8_CS"/>
</dbReference>
<dbReference type="NCBIfam" id="NF001109">
    <property type="entry name" value="PRK00136.1"/>
    <property type="match status" value="1"/>
</dbReference>
<evidence type="ECO:0000256" key="3">
    <source>
        <dbReference type="ARBA" id="ARBA00023274"/>
    </source>
</evidence>
<evidence type="ECO:0000313" key="8">
    <source>
        <dbReference type="Proteomes" id="UP000034212"/>
    </source>
</evidence>
<keyword evidence="2 5" id="KW-0689">Ribosomal protein</keyword>
<dbReference type="Gene3D" id="3.30.1370.30">
    <property type="match status" value="1"/>
</dbReference>
<keyword evidence="5" id="KW-0694">RNA-binding</keyword>
<comment type="subunit">
    <text evidence="5">Part of the 30S ribosomal subunit. Contacts proteins S5 and S12.</text>
</comment>
<evidence type="ECO:0000256" key="4">
    <source>
        <dbReference type="ARBA" id="ARBA00035258"/>
    </source>
</evidence>
<sequence>MVNDPIGDLLAQIKNGSLAGKQEIVLPFSTMKLAVASILAGEGYVAQVEKSGTDPKAMLHIGLRYENGKSVVTDLKRKSKPGMRVYIGKDKIPTVLGGMGISILSTPQGVMTGKDAKKRGVGGELLCEVW</sequence>
<keyword evidence="3 5" id="KW-0687">Ribonucleoprotein</keyword>
<dbReference type="InterPro" id="IPR035987">
    <property type="entry name" value="Ribosomal_uS8_sf"/>
</dbReference>
<dbReference type="Pfam" id="PF00410">
    <property type="entry name" value="Ribosomal_S8"/>
    <property type="match status" value="1"/>
</dbReference>
<evidence type="ECO:0000256" key="6">
    <source>
        <dbReference type="RuleBase" id="RU003660"/>
    </source>
</evidence>
<evidence type="ECO:0000256" key="1">
    <source>
        <dbReference type="ARBA" id="ARBA00006471"/>
    </source>
</evidence>
<dbReference type="InterPro" id="IPR000630">
    <property type="entry name" value="Ribosomal_uS8"/>
</dbReference>
<dbReference type="FunFam" id="3.30.1490.10:FF:000001">
    <property type="entry name" value="30S ribosomal protein S8"/>
    <property type="match status" value="1"/>
</dbReference>
<reference evidence="7 8" key="1">
    <citation type="journal article" date="2015" name="Nature">
        <title>rRNA introns, odd ribosomes, and small enigmatic genomes across a large radiation of phyla.</title>
        <authorList>
            <person name="Brown C.T."/>
            <person name="Hug L.A."/>
            <person name="Thomas B.C."/>
            <person name="Sharon I."/>
            <person name="Castelle C.J."/>
            <person name="Singh A."/>
            <person name="Wilkins M.J."/>
            <person name="Williams K.H."/>
            <person name="Banfield J.F."/>
        </authorList>
    </citation>
    <scope>NUCLEOTIDE SEQUENCE [LARGE SCALE GENOMIC DNA]</scope>
</reference>
<keyword evidence="5" id="KW-0699">rRNA-binding</keyword>
<name>A0A0G1TGA6_9BACT</name>
<comment type="similarity">
    <text evidence="1 5 6">Belongs to the universal ribosomal protein uS8 family.</text>
</comment>
<comment type="caution">
    <text evidence="7">The sequence shown here is derived from an EMBL/GenBank/DDBJ whole genome shotgun (WGS) entry which is preliminary data.</text>
</comment>
<dbReference type="AlphaFoldDB" id="A0A0G1TGA6"/>
<dbReference type="GO" id="GO:0006412">
    <property type="term" value="P:translation"/>
    <property type="evidence" value="ECO:0007669"/>
    <property type="project" value="UniProtKB-UniRule"/>
</dbReference>
<evidence type="ECO:0000256" key="5">
    <source>
        <dbReference type="HAMAP-Rule" id="MF_01302"/>
    </source>
</evidence>
<dbReference type="GO" id="GO:0005737">
    <property type="term" value="C:cytoplasm"/>
    <property type="evidence" value="ECO:0007669"/>
    <property type="project" value="UniProtKB-ARBA"/>
</dbReference>
<dbReference type="PROSITE" id="PS00053">
    <property type="entry name" value="RIBOSOMAL_S8"/>
    <property type="match status" value="1"/>
</dbReference>